<comment type="caution">
    <text evidence="3">The sequence shown here is derived from an EMBL/GenBank/DDBJ whole genome shotgun (WGS) entry which is preliminary data.</text>
</comment>
<name>A0ABT8DSG5_9BURK</name>
<dbReference type="Pfam" id="PF11937">
    <property type="entry name" value="DUF3455"/>
    <property type="match status" value="1"/>
</dbReference>
<dbReference type="Gene3D" id="1.10.606.20">
    <property type="match status" value="1"/>
</dbReference>
<evidence type="ECO:0000259" key="2">
    <source>
        <dbReference type="Pfam" id="PF22778"/>
    </source>
</evidence>
<dbReference type="SUPFAM" id="SSF48317">
    <property type="entry name" value="Acid phosphatase/Vanadium-dependent haloperoxidase"/>
    <property type="match status" value="1"/>
</dbReference>
<dbReference type="CDD" id="cd03398">
    <property type="entry name" value="PAP2_haloperoxidase"/>
    <property type="match status" value="1"/>
</dbReference>
<reference evidence="3 4" key="1">
    <citation type="submission" date="2023-06" db="EMBL/GenBank/DDBJ databases">
        <title>Pelomonas sp. PFR6 16S ribosomal RNA gene Genome sequencing and assembly.</title>
        <authorList>
            <person name="Woo H."/>
        </authorList>
    </citation>
    <scope>NUCLEOTIDE SEQUENCE [LARGE SCALE GENOMIC DNA]</scope>
    <source>
        <strain evidence="3 4">PFR6</strain>
    </source>
</reference>
<evidence type="ECO:0000256" key="1">
    <source>
        <dbReference type="SAM" id="SignalP"/>
    </source>
</evidence>
<dbReference type="PANTHER" id="PTHR34599">
    <property type="entry name" value="PEROXIDASE-RELATED"/>
    <property type="match status" value="1"/>
</dbReference>
<dbReference type="Proteomes" id="UP001228044">
    <property type="component" value="Unassembled WGS sequence"/>
</dbReference>
<feature type="domain" description="Vanadium-dependent haloperoxidase NapH1-like second helical-bundle" evidence="2">
    <location>
        <begin position="239"/>
        <end position="378"/>
    </location>
</feature>
<dbReference type="InterPro" id="IPR036938">
    <property type="entry name" value="PAP2/HPO_sf"/>
</dbReference>
<dbReference type="Pfam" id="PF22778">
    <property type="entry name" value="VCPO_2nd"/>
    <property type="match status" value="1"/>
</dbReference>
<protein>
    <submittedName>
        <fullName evidence="3">DUF3455 domain-containing protein</fullName>
    </submittedName>
</protein>
<feature type="chain" id="PRO_5045054996" evidence="1">
    <location>
        <begin position="20"/>
        <end position="527"/>
    </location>
</feature>
<dbReference type="RefSeq" id="WP_290359567.1">
    <property type="nucleotide sequence ID" value="NZ_JAUHHC010000003.1"/>
</dbReference>
<keyword evidence="1" id="KW-0732">Signal</keyword>
<dbReference type="PANTHER" id="PTHR34599:SF1">
    <property type="entry name" value="PHOSPHATIDIC ACID PHOSPHATASE TYPE 2_HALOPEROXIDASE DOMAIN-CONTAINING PROTEIN"/>
    <property type="match status" value="1"/>
</dbReference>
<dbReference type="EMBL" id="JAUHHC010000003">
    <property type="protein sequence ID" value="MDN3921267.1"/>
    <property type="molecule type" value="Genomic_DNA"/>
</dbReference>
<organism evidence="3 4">
    <name type="scientific">Roseateles violae</name>
    <dbReference type="NCBI Taxonomy" id="3058042"/>
    <lineage>
        <taxon>Bacteria</taxon>
        <taxon>Pseudomonadati</taxon>
        <taxon>Pseudomonadota</taxon>
        <taxon>Betaproteobacteria</taxon>
        <taxon>Burkholderiales</taxon>
        <taxon>Sphaerotilaceae</taxon>
        <taxon>Roseateles</taxon>
    </lineage>
</organism>
<gene>
    <name evidence="3" type="ORF">QWJ38_13320</name>
</gene>
<dbReference type="InterPro" id="IPR055161">
    <property type="entry name" value="NapH1-like_2nd"/>
</dbReference>
<sequence>MKTALFIAAAWAATAGAQADVVTDWNIRAGELIVEAKLGTPPANRAMALVQTAVHEAVVAAPAGGVDAAVAAANRAMLLKLLPAQQAAIDKAYQAALDALPEGPERSAGIAAGEQAAAAVLTRRAGDAIAAERYRPHAAAGRYVPTAAVAAPQWPQRKPWAMSSAAQFRPGPPPALDSLQWTRDYEEVRLFGAKASAQRSAEQTEVARFWEYSLPPIYHALLRSVANAPGRSVAQNARLFAAASQAMDDALIAVFDAKYHYNFWRPVTAIRNGDADGNAQTPAEPGWNSLLDSPLHPEYPSAHSVLAGALGSVLRAEVGPGRPLALSSASPSAGGATRRWADVEDLMREVGDARIWAGIHFRGSTEVGLAMGRQIGALLAERHALGPDAPRLLERLAARGVQIYECRADAAAPGGAQWVFVEPQAELFDAAGTVQGRHYAGPHWEAADGSKLVGRVESRSEAPAADAIPWLRLSARSVGAPGRLAGVTRIERVNTSGGLAPQRRCDAAGIGSRDRVRYTADYLLYAS</sequence>
<accession>A0ABT8DSG5</accession>
<evidence type="ECO:0000313" key="4">
    <source>
        <dbReference type="Proteomes" id="UP001228044"/>
    </source>
</evidence>
<dbReference type="InterPro" id="IPR052559">
    <property type="entry name" value="V-haloperoxidase"/>
</dbReference>
<feature type="signal peptide" evidence="1">
    <location>
        <begin position="1"/>
        <end position="19"/>
    </location>
</feature>
<proteinExistence type="predicted"/>
<evidence type="ECO:0000313" key="3">
    <source>
        <dbReference type="EMBL" id="MDN3921267.1"/>
    </source>
</evidence>
<keyword evidence="4" id="KW-1185">Reference proteome</keyword>
<dbReference type="InterPro" id="IPR021851">
    <property type="entry name" value="DUF3455"/>
</dbReference>